<dbReference type="AlphaFoldDB" id="A0A318IP04"/>
<organism evidence="1 2">
    <name type="scientific">Undibacterium pigrum</name>
    <dbReference type="NCBI Taxonomy" id="401470"/>
    <lineage>
        <taxon>Bacteria</taxon>
        <taxon>Pseudomonadati</taxon>
        <taxon>Pseudomonadota</taxon>
        <taxon>Betaproteobacteria</taxon>
        <taxon>Burkholderiales</taxon>
        <taxon>Oxalobacteraceae</taxon>
        <taxon>Undibacterium</taxon>
    </lineage>
</organism>
<gene>
    <name evidence="1" type="ORF">DFR42_11526</name>
</gene>
<name>A0A318IP04_9BURK</name>
<sequence length="52" mass="5399">MACPGYTLQAVINGIMLPAVSFGDDNASITAVTVEDDPVAGVYKLDVVQSKN</sequence>
<proteinExistence type="predicted"/>
<comment type="caution">
    <text evidence="1">The sequence shown here is derived from an EMBL/GenBank/DDBJ whole genome shotgun (WGS) entry which is preliminary data.</text>
</comment>
<keyword evidence="2" id="KW-1185">Reference proteome</keyword>
<protein>
    <submittedName>
        <fullName evidence="1">Uncharacterized protein</fullName>
    </submittedName>
</protein>
<evidence type="ECO:0000313" key="2">
    <source>
        <dbReference type="Proteomes" id="UP000247792"/>
    </source>
</evidence>
<accession>A0A318IP04</accession>
<dbReference type="Proteomes" id="UP000247792">
    <property type="component" value="Unassembled WGS sequence"/>
</dbReference>
<evidence type="ECO:0000313" key="1">
    <source>
        <dbReference type="EMBL" id="PXX37776.1"/>
    </source>
</evidence>
<dbReference type="RefSeq" id="WP_170133682.1">
    <property type="nucleotide sequence ID" value="NZ_QJKB01000015.1"/>
</dbReference>
<reference evidence="1 2" key="1">
    <citation type="submission" date="2018-05" db="EMBL/GenBank/DDBJ databases">
        <title>Genomic Encyclopedia of Type Strains, Phase IV (KMG-IV): sequencing the most valuable type-strain genomes for metagenomic binning, comparative biology and taxonomic classification.</title>
        <authorList>
            <person name="Goeker M."/>
        </authorList>
    </citation>
    <scope>NUCLEOTIDE SEQUENCE [LARGE SCALE GENOMIC DNA]</scope>
    <source>
        <strain evidence="1 2">DSM 19792</strain>
    </source>
</reference>
<dbReference type="EMBL" id="QJKB01000015">
    <property type="protein sequence ID" value="PXX37776.1"/>
    <property type="molecule type" value="Genomic_DNA"/>
</dbReference>